<dbReference type="PROSITE" id="PS50994">
    <property type="entry name" value="INTEGRASE"/>
    <property type="match status" value="1"/>
</dbReference>
<evidence type="ECO:0000259" key="5">
    <source>
        <dbReference type="PROSITE" id="PS50994"/>
    </source>
</evidence>
<keyword evidence="2" id="KW-0863">Zinc-finger</keyword>
<dbReference type="InterPro" id="IPR001965">
    <property type="entry name" value="Znf_PHD"/>
</dbReference>
<dbReference type="GO" id="GO:0008270">
    <property type="term" value="F:zinc ion binding"/>
    <property type="evidence" value="ECO:0007669"/>
    <property type="project" value="UniProtKB-KW"/>
</dbReference>
<gene>
    <name evidence="6" type="ORF">PACLA_8A025091</name>
</gene>
<dbReference type="Gene3D" id="3.40.395.10">
    <property type="entry name" value="Adenoviral Proteinase, Chain A"/>
    <property type="match status" value="1"/>
</dbReference>
<dbReference type="Proteomes" id="UP001152795">
    <property type="component" value="Unassembled WGS sequence"/>
</dbReference>
<dbReference type="Gene3D" id="1.10.340.70">
    <property type="match status" value="1"/>
</dbReference>
<evidence type="ECO:0000256" key="1">
    <source>
        <dbReference type="ARBA" id="ARBA00022723"/>
    </source>
</evidence>
<name>A0A7D9ELJ4_PARCT</name>
<dbReference type="GO" id="GO:0003676">
    <property type="term" value="F:nucleic acid binding"/>
    <property type="evidence" value="ECO:0007669"/>
    <property type="project" value="InterPro"/>
</dbReference>
<dbReference type="GO" id="GO:0015074">
    <property type="term" value="P:DNA integration"/>
    <property type="evidence" value="ECO:0007669"/>
    <property type="project" value="InterPro"/>
</dbReference>
<dbReference type="EMBL" id="CACRXK020006680">
    <property type="protein sequence ID" value="CAB4010117.1"/>
    <property type="molecule type" value="Genomic_DNA"/>
</dbReference>
<keyword evidence="7" id="KW-1185">Reference proteome</keyword>
<feature type="compositionally biased region" description="Acidic residues" evidence="4">
    <location>
        <begin position="454"/>
        <end position="469"/>
    </location>
</feature>
<feature type="compositionally biased region" description="Basic and acidic residues" evidence="4">
    <location>
        <begin position="479"/>
        <end position="493"/>
    </location>
</feature>
<feature type="domain" description="Integrase catalytic" evidence="5">
    <location>
        <begin position="157"/>
        <end position="315"/>
    </location>
</feature>
<reference evidence="6" key="1">
    <citation type="submission" date="2020-04" db="EMBL/GenBank/DDBJ databases">
        <authorList>
            <person name="Alioto T."/>
            <person name="Alioto T."/>
            <person name="Gomez Garrido J."/>
        </authorList>
    </citation>
    <scope>NUCLEOTIDE SEQUENCE</scope>
    <source>
        <strain evidence="6">A484AB</strain>
    </source>
</reference>
<evidence type="ECO:0000313" key="6">
    <source>
        <dbReference type="EMBL" id="CAB4010117.1"/>
    </source>
</evidence>
<dbReference type="InterPro" id="IPR011011">
    <property type="entry name" value="Znf_FYVE_PHD"/>
</dbReference>
<dbReference type="SUPFAM" id="SSF53098">
    <property type="entry name" value="Ribonuclease H-like"/>
    <property type="match status" value="1"/>
</dbReference>
<dbReference type="InterPro" id="IPR038765">
    <property type="entry name" value="Papain-like_cys_pep_sf"/>
</dbReference>
<dbReference type="PANTHER" id="PTHR37984">
    <property type="entry name" value="PROTEIN CBG26694"/>
    <property type="match status" value="1"/>
</dbReference>
<dbReference type="OrthoDB" id="10054020at2759"/>
<organism evidence="6 7">
    <name type="scientific">Paramuricea clavata</name>
    <name type="common">Red gorgonian</name>
    <name type="synonym">Violescent sea-whip</name>
    <dbReference type="NCBI Taxonomy" id="317549"/>
    <lineage>
        <taxon>Eukaryota</taxon>
        <taxon>Metazoa</taxon>
        <taxon>Cnidaria</taxon>
        <taxon>Anthozoa</taxon>
        <taxon>Octocorallia</taxon>
        <taxon>Malacalcyonacea</taxon>
        <taxon>Plexauridae</taxon>
        <taxon>Paramuricea</taxon>
    </lineage>
</organism>
<evidence type="ECO:0000256" key="4">
    <source>
        <dbReference type="SAM" id="MobiDB-lite"/>
    </source>
</evidence>
<dbReference type="InterPro" id="IPR041588">
    <property type="entry name" value="Integrase_H2C2"/>
</dbReference>
<dbReference type="Gene3D" id="3.30.40.10">
    <property type="entry name" value="Zinc/RING finger domain, C3HC4 (zinc finger)"/>
    <property type="match status" value="1"/>
</dbReference>
<evidence type="ECO:0000256" key="3">
    <source>
        <dbReference type="ARBA" id="ARBA00022833"/>
    </source>
</evidence>
<evidence type="ECO:0000313" key="7">
    <source>
        <dbReference type="Proteomes" id="UP001152795"/>
    </source>
</evidence>
<proteinExistence type="predicted"/>
<dbReference type="InterPro" id="IPR001584">
    <property type="entry name" value="Integrase_cat-core"/>
</dbReference>
<dbReference type="PROSITE" id="PS01359">
    <property type="entry name" value="ZF_PHD_1"/>
    <property type="match status" value="1"/>
</dbReference>
<dbReference type="InterPro" id="IPR013083">
    <property type="entry name" value="Znf_RING/FYVE/PHD"/>
</dbReference>
<dbReference type="SUPFAM" id="SSF54001">
    <property type="entry name" value="Cysteine proteinases"/>
    <property type="match status" value="1"/>
</dbReference>
<feature type="compositionally biased region" description="Polar residues" evidence="4">
    <location>
        <begin position="494"/>
        <end position="517"/>
    </location>
</feature>
<dbReference type="InterPro" id="IPR019786">
    <property type="entry name" value="Zinc_finger_PHD-type_CS"/>
</dbReference>
<dbReference type="InterPro" id="IPR050951">
    <property type="entry name" value="Retrovirus_Pol_polyprotein"/>
</dbReference>
<dbReference type="FunFam" id="1.10.340.70:FF:000001">
    <property type="entry name" value="Retrovirus-related Pol polyprotein from transposon gypsy-like Protein"/>
    <property type="match status" value="1"/>
</dbReference>
<dbReference type="Pfam" id="PF00665">
    <property type="entry name" value="rve"/>
    <property type="match status" value="1"/>
</dbReference>
<comment type="caution">
    <text evidence="6">The sequence shown here is derived from an EMBL/GenBank/DDBJ whole genome shotgun (WGS) entry which is preliminary data.</text>
</comment>
<keyword evidence="3" id="KW-0862">Zinc</keyword>
<protein>
    <submittedName>
        <fullName evidence="6">Gag-pol fusion</fullName>
    </submittedName>
</protein>
<keyword evidence="1" id="KW-0479">Metal-binding</keyword>
<dbReference type="FunFam" id="3.30.420.10:FF:000032">
    <property type="entry name" value="Retrovirus-related Pol polyprotein from transposon 297-like Protein"/>
    <property type="match status" value="1"/>
</dbReference>
<dbReference type="SMART" id="SM00249">
    <property type="entry name" value="PHD"/>
    <property type="match status" value="1"/>
</dbReference>
<accession>A0A7D9ELJ4</accession>
<dbReference type="InterPro" id="IPR036397">
    <property type="entry name" value="RNaseH_sf"/>
</dbReference>
<evidence type="ECO:0000256" key="2">
    <source>
        <dbReference type="ARBA" id="ARBA00022771"/>
    </source>
</evidence>
<dbReference type="PANTHER" id="PTHR37984:SF5">
    <property type="entry name" value="PROTEIN NYNRIN-LIKE"/>
    <property type="match status" value="1"/>
</dbReference>
<dbReference type="InterPro" id="IPR012337">
    <property type="entry name" value="RNaseH-like_sf"/>
</dbReference>
<feature type="region of interest" description="Disordered" evidence="4">
    <location>
        <begin position="439"/>
        <end position="521"/>
    </location>
</feature>
<dbReference type="AlphaFoldDB" id="A0A7D9ELJ4"/>
<dbReference type="Gene3D" id="3.30.420.10">
    <property type="entry name" value="Ribonuclease H-like superfamily/Ribonuclease H"/>
    <property type="match status" value="1"/>
</dbReference>
<dbReference type="SUPFAM" id="SSF57903">
    <property type="entry name" value="FYVE/PHD zinc finger"/>
    <property type="match status" value="1"/>
</dbReference>
<dbReference type="Pfam" id="PF17921">
    <property type="entry name" value="Integrase_H2C2"/>
    <property type="match status" value="1"/>
</dbReference>
<sequence>MATEQEVITEVNLETETDVKTRERRFHQQREKCERILYYLRHGKHMDGLTKNQQRVVRGQAKTYTLDENNELYYTGGKEGIYRKVILDVAEVREILHHHHSNPMGGHSGVNATLCKISNFYCWNGMKEDVQEYVMSCHRCQVYSKIKTQAPELIPIKVKQPLELVGIDLIGPLPTTPEGWKYVCTFTDYYTKFVDFYPIKNKSAECVAKCIKTFTCRWGAPSRLLSDQGREFVNKINDAVCKEFDIKRSVTSAYHPQTNGLDERTNQTLKQRLSKLVNEHQNNWCDFLEEVTYSIRTQKQATTKYTPFYLMFGRHPNSPQMMDVVDDCSSAPDQPEESLDEQVSERKALYEVTQEQVQKNVKIAQDKQKKQYQKRKAKGVKTFVIKVGDIVYKRQMKNISRKGGKMEPGWIGPYRVTEIDSSQRATLIPLKDNATSLKNKVPYDQLRPYVVNDKEEDDKEEDDKEEDDKEKDANNVNENDNKQNEDNINKNEHNSTGVLESLTNSCGQTDDNNQYNGKSRKNRCEVLTSEANPNPDKLSSTILKKDFWLSDEHIDHAQWLLQQQFAGCNGLHSVLAFEGKTPQIQRGQKEFVQIINVGRKHWVTVTNIGCEDNVVKVYDSKYMELPEKYRKKFYLCLAALLNTSYPNMTIVWPSMQSQKGCSDCGLFAVAVAFSLLIGEDPSTQAYDQKTMRVHLAMCFQVGELAQFPVMTSVLPMQHERKEVVELFCHCRMPYSGSFMIECATCAEWFHRSCENVPRKVNAKTIFCCANCK</sequence>